<keyword evidence="5" id="KW-1185">Reference proteome</keyword>
<dbReference type="Proteomes" id="UP000449547">
    <property type="component" value="Unassembled WGS sequence"/>
</dbReference>
<dbReference type="GeneID" id="54783581"/>
<keyword evidence="2" id="KW-0496">Mitochondrion</keyword>
<protein>
    <recommendedName>
        <fullName evidence="6">ATP synthase subunit K, mitochondrial</fullName>
    </recommendedName>
</protein>
<dbReference type="AlphaFoldDB" id="A0A642UJT1"/>
<evidence type="ECO:0000313" key="4">
    <source>
        <dbReference type="EMBL" id="KAA8898076.1"/>
    </source>
</evidence>
<dbReference type="PANTHER" id="PTHR28074:SF1">
    <property type="entry name" value="ATP SYNTHASE SUBUNIT K, MITOCHONDRIAL"/>
    <property type="match status" value="1"/>
</dbReference>
<dbReference type="GO" id="GO:0031966">
    <property type="term" value="C:mitochondrial membrane"/>
    <property type="evidence" value="ECO:0007669"/>
    <property type="project" value="UniProtKB-SubCell"/>
</dbReference>
<dbReference type="EMBL" id="SWFT01000149">
    <property type="protein sequence ID" value="KAA8898076.1"/>
    <property type="molecule type" value="Genomic_DNA"/>
</dbReference>
<dbReference type="InterPro" id="IPR021278">
    <property type="entry name" value="ATP19"/>
</dbReference>
<name>A0A642UJT1_DIURU</name>
<evidence type="ECO:0000256" key="3">
    <source>
        <dbReference type="ARBA" id="ARBA00023136"/>
    </source>
</evidence>
<dbReference type="VEuPathDB" id="FungiDB:DIURU_004930"/>
<evidence type="ECO:0000256" key="2">
    <source>
        <dbReference type="ARBA" id="ARBA00023128"/>
    </source>
</evidence>
<comment type="subcellular location">
    <subcellularLocation>
        <location evidence="1">Mitochondrion membrane</location>
    </subcellularLocation>
</comment>
<keyword evidence="3" id="KW-0472">Membrane</keyword>
<evidence type="ECO:0000256" key="1">
    <source>
        <dbReference type="ARBA" id="ARBA00004325"/>
    </source>
</evidence>
<accession>A0A642UJT1</accession>
<organism evidence="4 5">
    <name type="scientific">Diutina rugosa</name>
    <name type="common">Yeast</name>
    <name type="synonym">Candida rugosa</name>
    <dbReference type="NCBI Taxonomy" id="5481"/>
    <lineage>
        <taxon>Eukaryota</taxon>
        <taxon>Fungi</taxon>
        <taxon>Dikarya</taxon>
        <taxon>Ascomycota</taxon>
        <taxon>Saccharomycotina</taxon>
        <taxon>Pichiomycetes</taxon>
        <taxon>Debaryomycetaceae</taxon>
        <taxon>Diutina</taxon>
    </lineage>
</organism>
<reference evidence="4 5" key="1">
    <citation type="submission" date="2019-07" db="EMBL/GenBank/DDBJ databases">
        <title>Genome assembly of two rare yeast pathogens: Diutina rugosa and Trichomonascus ciferrii.</title>
        <authorList>
            <person name="Mixao V."/>
            <person name="Saus E."/>
            <person name="Hansen A."/>
            <person name="Lass-Flor C."/>
            <person name="Gabaldon T."/>
        </authorList>
    </citation>
    <scope>NUCLEOTIDE SEQUENCE [LARGE SCALE GENOMIC DNA]</scope>
    <source>
        <strain evidence="4 5">CBS 613</strain>
    </source>
</reference>
<sequence length="67" mass="7465">MGAAYHIMGRSVPAHQLAIATLGLVTLLAIPKPWNPAPKHPKIIAESEDEKKFIENYVQDHLKAEKH</sequence>
<proteinExistence type="predicted"/>
<dbReference type="Pfam" id="PF11022">
    <property type="entry name" value="ATP19"/>
    <property type="match status" value="1"/>
</dbReference>
<evidence type="ECO:0008006" key="6">
    <source>
        <dbReference type="Google" id="ProtNLM"/>
    </source>
</evidence>
<dbReference type="PANTHER" id="PTHR28074">
    <property type="entry name" value="ATP SYNTHASE SUBUNIT K, MITOCHONDRIAL"/>
    <property type="match status" value="1"/>
</dbReference>
<dbReference type="GO" id="GO:0015986">
    <property type="term" value="P:proton motive force-driven ATP synthesis"/>
    <property type="evidence" value="ECO:0007669"/>
    <property type="project" value="TreeGrafter"/>
</dbReference>
<dbReference type="OrthoDB" id="2094445at2759"/>
<gene>
    <name evidence="4" type="ORF">DIURU_004930</name>
</gene>
<comment type="caution">
    <text evidence="4">The sequence shown here is derived from an EMBL/GenBank/DDBJ whole genome shotgun (WGS) entry which is preliminary data.</text>
</comment>
<dbReference type="RefSeq" id="XP_034010333.1">
    <property type="nucleotide sequence ID" value="XM_034157857.1"/>
</dbReference>
<dbReference type="OMA" id="FQPHQLA"/>
<evidence type="ECO:0000313" key="5">
    <source>
        <dbReference type="Proteomes" id="UP000449547"/>
    </source>
</evidence>